<dbReference type="InterPro" id="IPR036102">
    <property type="entry name" value="OsmC/Ohrsf"/>
</dbReference>
<feature type="compositionally biased region" description="Polar residues" evidence="1">
    <location>
        <begin position="1"/>
        <end position="19"/>
    </location>
</feature>
<reference evidence="2 3" key="1">
    <citation type="submission" date="2024-09" db="EMBL/GenBank/DDBJ databases">
        <authorList>
            <person name="Sun Q."/>
            <person name="Mori K."/>
        </authorList>
    </citation>
    <scope>NUCLEOTIDE SEQUENCE [LARGE SCALE GENOMIC DNA]</scope>
    <source>
        <strain evidence="2 3">JCM 13503</strain>
    </source>
</reference>
<dbReference type="GO" id="GO:0004601">
    <property type="term" value="F:peroxidase activity"/>
    <property type="evidence" value="ECO:0007669"/>
    <property type="project" value="UniProtKB-KW"/>
</dbReference>
<keyword evidence="3" id="KW-1185">Reference proteome</keyword>
<evidence type="ECO:0000313" key="2">
    <source>
        <dbReference type="EMBL" id="MFB9990473.1"/>
    </source>
</evidence>
<dbReference type="RefSeq" id="WP_380004422.1">
    <property type="nucleotide sequence ID" value="NZ_JBHLYR010000003.1"/>
</dbReference>
<evidence type="ECO:0000256" key="1">
    <source>
        <dbReference type="SAM" id="MobiDB-lite"/>
    </source>
</evidence>
<feature type="region of interest" description="Disordered" evidence="1">
    <location>
        <begin position="1"/>
        <end position="21"/>
    </location>
</feature>
<dbReference type="Pfam" id="PF02566">
    <property type="entry name" value="OsmC"/>
    <property type="match status" value="1"/>
</dbReference>
<gene>
    <name evidence="2" type="ORF">ACFFLM_00505</name>
</gene>
<organism evidence="2 3">
    <name type="scientific">Deinococcus oregonensis</name>
    <dbReference type="NCBI Taxonomy" id="1805970"/>
    <lineage>
        <taxon>Bacteria</taxon>
        <taxon>Thermotogati</taxon>
        <taxon>Deinococcota</taxon>
        <taxon>Deinococci</taxon>
        <taxon>Deinococcales</taxon>
        <taxon>Deinococcaceae</taxon>
        <taxon>Deinococcus</taxon>
    </lineage>
</organism>
<dbReference type="Proteomes" id="UP001589733">
    <property type="component" value="Unassembled WGS sequence"/>
</dbReference>
<evidence type="ECO:0000313" key="3">
    <source>
        <dbReference type="Proteomes" id="UP001589733"/>
    </source>
</evidence>
<dbReference type="InterPro" id="IPR052924">
    <property type="entry name" value="OsmC/Ohr_hydroprdx_reductase"/>
</dbReference>
<dbReference type="InterPro" id="IPR015946">
    <property type="entry name" value="KH_dom-like_a/b"/>
</dbReference>
<keyword evidence="2" id="KW-0575">Peroxidase</keyword>
<dbReference type="InterPro" id="IPR003718">
    <property type="entry name" value="OsmC/Ohr_fam"/>
</dbReference>
<dbReference type="SUPFAM" id="SSF82784">
    <property type="entry name" value="OsmC-like"/>
    <property type="match status" value="1"/>
</dbReference>
<comment type="caution">
    <text evidence="2">The sequence shown here is derived from an EMBL/GenBank/DDBJ whole genome shotgun (WGS) entry which is preliminary data.</text>
</comment>
<keyword evidence="2" id="KW-0560">Oxidoreductase</keyword>
<proteinExistence type="predicted"/>
<name>A0ABV6AWD5_9DEIO</name>
<sequence length="139" mass="14696">MQIQVSVHQTGASTSSGQARTHHVVVDRPLDKGGSDQGMMGGEHLLVALGGCFMSNLLAAIQAREAKIQNVRLQVTGTLASAPSRFTDIVVIVDAQTENHDVLEKLVVISDRACIVSNTLRPAVNLVFRVGTGATVQVP</sequence>
<dbReference type="PANTHER" id="PTHR35368">
    <property type="entry name" value="HYDROPEROXIDE REDUCTASE"/>
    <property type="match status" value="1"/>
</dbReference>
<dbReference type="PANTHER" id="PTHR35368:SF1">
    <property type="entry name" value="HYDROPEROXIDE REDUCTASE"/>
    <property type="match status" value="1"/>
</dbReference>
<accession>A0ABV6AWD5</accession>
<protein>
    <submittedName>
        <fullName evidence="2">OsmC family protein</fullName>
        <ecNumber evidence="2">1.11.1.-</ecNumber>
    </submittedName>
</protein>
<dbReference type="Gene3D" id="3.30.300.20">
    <property type="match status" value="1"/>
</dbReference>
<dbReference type="EMBL" id="JBHLYR010000003">
    <property type="protein sequence ID" value="MFB9990473.1"/>
    <property type="molecule type" value="Genomic_DNA"/>
</dbReference>
<dbReference type="EC" id="1.11.1.-" evidence="2"/>